<feature type="transmembrane region" description="Helical" evidence="1">
    <location>
        <begin position="53"/>
        <end position="75"/>
    </location>
</feature>
<evidence type="ECO:0000313" key="2">
    <source>
        <dbReference type="EMBL" id="AST90486.1"/>
    </source>
</evidence>
<feature type="transmembrane region" description="Helical" evidence="1">
    <location>
        <begin position="21"/>
        <end position="41"/>
    </location>
</feature>
<evidence type="ECO:0000313" key="3">
    <source>
        <dbReference type="Proteomes" id="UP000215224"/>
    </source>
</evidence>
<keyword evidence="3" id="KW-1185">Reference proteome</keyword>
<evidence type="ECO:0000256" key="1">
    <source>
        <dbReference type="SAM" id="Phobius"/>
    </source>
</evidence>
<proteinExistence type="predicted"/>
<gene>
    <name evidence="2" type="ORF">BC6307_03945</name>
</gene>
<feature type="transmembrane region" description="Helical" evidence="1">
    <location>
        <begin position="134"/>
        <end position="153"/>
    </location>
</feature>
<dbReference type="Pfam" id="PF11667">
    <property type="entry name" value="DUF3267"/>
    <property type="match status" value="1"/>
</dbReference>
<reference evidence="2 3" key="1">
    <citation type="submission" date="2016-12" db="EMBL/GenBank/DDBJ databases">
        <title>The whole genome sequencing and assembly of Bacillus cohnii DSM 6307T strain.</title>
        <authorList>
            <person name="Lee Y.-J."/>
            <person name="Yi H."/>
            <person name="Bahn Y.-S."/>
            <person name="Kim J.F."/>
            <person name="Lee D.-W."/>
        </authorList>
    </citation>
    <scope>NUCLEOTIDE SEQUENCE [LARGE SCALE GENOMIC DNA]</scope>
    <source>
        <strain evidence="2 3">DSM 6307</strain>
    </source>
</reference>
<dbReference type="RefSeq" id="WP_066421558.1">
    <property type="nucleotide sequence ID" value="NZ_CP018866.1"/>
</dbReference>
<name>A0A223KM61_9BACI</name>
<dbReference type="InterPro" id="IPR021683">
    <property type="entry name" value="DUF3267"/>
</dbReference>
<organism evidence="2 3">
    <name type="scientific">Sutcliffiella cohnii</name>
    <dbReference type="NCBI Taxonomy" id="33932"/>
    <lineage>
        <taxon>Bacteria</taxon>
        <taxon>Bacillati</taxon>
        <taxon>Bacillota</taxon>
        <taxon>Bacilli</taxon>
        <taxon>Bacillales</taxon>
        <taxon>Bacillaceae</taxon>
        <taxon>Sutcliffiella</taxon>
    </lineage>
</organism>
<feature type="transmembrane region" description="Helical" evidence="1">
    <location>
        <begin position="107"/>
        <end position="128"/>
    </location>
</feature>
<keyword evidence="1" id="KW-0812">Transmembrane</keyword>
<dbReference type="STRING" id="1314751.GCA_001591425_04830"/>
<dbReference type="EMBL" id="CP018866">
    <property type="protein sequence ID" value="AST90486.1"/>
    <property type="molecule type" value="Genomic_DNA"/>
</dbReference>
<evidence type="ECO:0008006" key="4">
    <source>
        <dbReference type="Google" id="ProtNLM"/>
    </source>
</evidence>
<sequence>MNCWKSININRQYGVHRITGVSLIITLLAFIMIFLSFNLIFSQQDVSSKYFSLFLLALICIPTTHKLFHALPVVLSKKKVCFSWRLQYCLPFLTIKSEQPFSKFQSYVIFLMPVIAITAILTVLTFMLPAYFHYISILLAFNIGLSVPDFLYLKQINSAPRACQIEEIENGYDILIMNED</sequence>
<keyword evidence="1" id="KW-1133">Transmembrane helix</keyword>
<dbReference type="AlphaFoldDB" id="A0A223KM61"/>
<dbReference type="Proteomes" id="UP000215224">
    <property type="component" value="Chromosome"/>
</dbReference>
<dbReference type="KEGG" id="bcoh:BC6307_03945"/>
<accession>A0A223KM61</accession>
<keyword evidence="1" id="KW-0472">Membrane</keyword>
<protein>
    <recommendedName>
        <fullName evidence="4">DUF3267 domain-containing protein</fullName>
    </recommendedName>
</protein>